<comment type="caution">
    <text evidence="5">The sequence shown here is derived from an EMBL/GenBank/DDBJ whole genome shotgun (WGS) entry which is preliminary data.</text>
</comment>
<proteinExistence type="inferred from homology"/>
<feature type="domain" description="CRIM" evidence="3">
    <location>
        <begin position="369"/>
        <end position="520"/>
    </location>
</feature>
<evidence type="ECO:0000313" key="6">
    <source>
        <dbReference type="Proteomes" id="UP001305779"/>
    </source>
</evidence>
<protein>
    <submittedName>
        <fullName evidence="5">Uncharacterized protein</fullName>
    </submittedName>
</protein>
<dbReference type="PANTHER" id="PTHR13335:SF1">
    <property type="entry name" value="TARGET OF RAPAMYCIN COMPLEX 2 SUBUNIT MAPKAP1"/>
    <property type="match status" value="1"/>
</dbReference>
<keyword evidence="6" id="KW-1185">Reference proteome</keyword>
<feature type="compositionally biased region" description="Acidic residues" evidence="2">
    <location>
        <begin position="260"/>
        <end position="271"/>
    </location>
</feature>
<feature type="compositionally biased region" description="Acidic residues" evidence="2">
    <location>
        <begin position="133"/>
        <end position="149"/>
    </location>
</feature>
<evidence type="ECO:0000256" key="2">
    <source>
        <dbReference type="SAM" id="MobiDB-lite"/>
    </source>
</evidence>
<name>A0ABR0EP97_ZASCE</name>
<dbReference type="Pfam" id="PF16978">
    <property type="entry name" value="CRIM"/>
    <property type="match status" value="1"/>
</dbReference>
<feature type="region of interest" description="Disordered" evidence="2">
    <location>
        <begin position="60"/>
        <end position="344"/>
    </location>
</feature>
<accession>A0ABR0EP97</accession>
<reference evidence="5 6" key="1">
    <citation type="journal article" date="2023" name="G3 (Bethesda)">
        <title>A chromosome-level genome assembly of Zasmidium syzygii isolated from banana leaves.</title>
        <authorList>
            <person name="van Westerhoven A.C."/>
            <person name="Mehrabi R."/>
            <person name="Talebi R."/>
            <person name="Steentjes M.B.F."/>
            <person name="Corcolon B."/>
            <person name="Chong P.A."/>
            <person name="Kema G.H.J."/>
            <person name="Seidl M.F."/>
        </authorList>
    </citation>
    <scope>NUCLEOTIDE SEQUENCE [LARGE SCALE GENOMIC DNA]</scope>
    <source>
        <strain evidence="5 6">P124</strain>
    </source>
</reference>
<gene>
    <name evidence="5" type="ORF">PRZ48_006360</name>
</gene>
<dbReference type="Gene3D" id="2.30.29.30">
    <property type="entry name" value="Pleckstrin-homology domain (PH domain)/Phosphotyrosine-binding domain (PTB)"/>
    <property type="match status" value="1"/>
</dbReference>
<organism evidence="5 6">
    <name type="scientific">Zasmidium cellare</name>
    <name type="common">Wine cellar mold</name>
    <name type="synonym">Racodium cellare</name>
    <dbReference type="NCBI Taxonomy" id="395010"/>
    <lineage>
        <taxon>Eukaryota</taxon>
        <taxon>Fungi</taxon>
        <taxon>Dikarya</taxon>
        <taxon>Ascomycota</taxon>
        <taxon>Pezizomycotina</taxon>
        <taxon>Dothideomycetes</taxon>
        <taxon>Dothideomycetidae</taxon>
        <taxon>Mycosphaerellales</taxon>
        <taxon>Mycosphaerellaceae</taxon>
        <taxon>Zasmidium</taxon>
    </lineage>
</organism>
<feature type="compositionally biased region" description="Acidic residues" evidence="2">
    <location>
        <begin position="278"/>
        <end position="300"/>
    </location>
</feature>
<evidence type="ECO:0000313" key="5">
    <source>
        <dbReference type="EMBL" id="KAK4502933.1"/>
    </source>
</evidence>
<dbReference type="InterPro" id="IPR011993">
    <property type="entry name" value="PH-like_dom_sf"/>
</dbReference>
<dbReference type="InterPro" id="IPR008828">
    <property type="entry name" value="Sin1/Avo1"/>
</dbReference>
<dbReference type="EMBL" id="JAXOVC010000004">
    <property type="protein sequence ID" value="KAK4502933.1"/>
    <property type="molecule type" value="Genomic_DNA"/>
</dbReference>
<dbReference type="Pfam" id="PF16979">
    <property type="entry name" value="SIN1_PH"/>
    <property type="match status" value="1"/>
</dbReference>
<comment type="similarity">
    <text evidence="1">Belongs to the SIN1 family.</text>
</comment>
<feature type="domain" description="SIN1-type PH" evidence="4">
    <location>
        <begin position="772"/>
        <end position="872"/>
    </location>
</feature>
<feature type="region of interest" description="Disordered" evidence="2">
    <location>
        <begin position="583"/>
        <end position="609"/>
    </location>
</feature>
<evidence type="ECO:0000259" key="3">
    <source>
        <dbReference type="Pfam" id="PF16978"/>
    </source>
</evidence>
<dbReference type="InterPro" id="IPR031313">
    <property type="entry name" value="Sin1_PH_dom"/>
</dbReference>
<dbReference type="PANTHER" id="PTHR13335">
    <property type="entry name" value="TARGET OF RAPAMYCIN COMPLEX 2 SUBUNIT MAPKAP1"/>
    <property type="match status" value="1"/>
</dbReference>
<dbReference type="InterPro" id="IPR031567">
    <property type="entry name" value="CRIM_dom"/>
</dbReference>
<evidence type="ECO:0000256" key="1">
    <source>
        <dbReference type="ARBA" id="ARBA00009407"/>
    </source>
</evidence>
<feature type="compositionally biased region" description="Polar residues" evidence="2">
    <location>
        <begin position="227"/>
        <end position="239"/>
    </location>
</feature>
<feature type="region of interest" description="Disordered" evidence="2">
    <location>
        <begin position="706"/>
        <end position="734"/>
    </location>
</feature>
<feature type="region of interest" description="Disordered" evidence="2">
    <location>
        <begin position="513"/>
        <end position="544"/>
    </location>
</feature>
<sequence length="881" mass="95819">MSLLMNEEFSIYQLRLGYLNHIRDGVGERLINLNPAILNNPSFRTAGWTPDTAAIKRCYSPPIPTGGGPEISNEYFQRPRRPTGRPLEDEDAGELGEGGGMVTGQQGSEDTLGPAGLHANERKRERRRRKEQLDEDDSSDLSDDSDEDELAKGPAQSIKFSKMPIRHRAKSSPPTQASTLKAGFEDGPAVMITSPSRPPDGSAFGRLRSGSVGQVEAVKQRARRDTTTSSEISSENDTAPAQFKKKLPSRPGKGPSVLTVDDDIQEEEQDGDGTAGSELDDEDDDLDVGEASDLSDEFEGTADSPSMLGLPGASDGMSTSPLKPPPDMLPAITPANSSPKKQAREALPRLPKLPPGQRPKSMAPQNVGMISMMIKGSGGVSDKPFQKFAEFSGKDAPNPLWIKIYAPFSEKPSDPIQVPLRRIKEDRPVTVADLIGLALWRYVEEEYKPEIKPDESNINRWTLRIVEDEEIDYDFPALTRTRPIVDFTSNNNNPPRRSRDKPWDEFGLVKATEEQFKENEELTPQIGEMGGTGPTPLATPKLEAPRAPTPALMARNASEAPPTPAFPSFNPARNPITGPSFAPNALRKDSTAPADMPQREARSGAAKTGAPRKVIVTFTDPNTFATRNESYETTTDSYIAEIFEKACARLGLDKALFVFKVHGTQVVAPPDRTIEALNDKLHLDLVRRRFAGSGMGGGDGMFGMGLSGSPGSSSPNAPLDLNPANATPGHSKKKGMKGFTLHPLAAQQKSEFKSTGPSMLDLTTGGFGTEGRRYNVLRKQPLSFAATHPRTLIITPEYMTIMPAAPDSLAAPTGKVTNVPMTSIIGAKVSRKHPRMVRIYVFREKEQKRYDFEAANHREAEAIVGDVRKGMENFGAMGGEE</sequence>
<evidence type="ECO:0000259" key="4">
    <source>
        <dbReference type="Pfam" id="PF16979"/>
    </source>
</evidence>
<dbReference type="Proteomes" id="UP001305779">
    <property type="component" value="Unassembled WGS sequence"/>
</dbReference>